<feature type="signal peptide" evidence="1">
    <location>
        <begin position="1"/>
        <end position="22"/>
    </location>
</feature>
<dbReference type="SUPFAM" id="SSF56935">
    <property type="entry name" value="Porins"/>
    <property type="match status" value="1"/>
</dbReference>
<protein>
    <recommendedName>
        <fullName evidence="4">Alpha-ketoglutarate decarboxylase</fullName>
    </recommendedName>
</protein>
<dbReference type="KEGG" id="cly:Celly_1819"/>
<keyword evidence="3" id="KW-1185">Reference proteome</keyword>
<dbReference type="eggNOG" id="ENOG5030398">
    <property type="taxonomic scope" value="Bacteria"/>
</dbReference>
<gene>
    <name evidence="2" type="ordered locus">Celly_1819</name>
</gene>
<dbReference type="STRING" id="867900.Celly_1819"/>
<evidence type="ECO:0000313" key="3">
    <source>
        <dbReference type="Proteomes" id="UP000007487"/>
    </source>
</evidence>
<sequence>MRKNKHFLSKLLIISILITAFASNTTIAQVSASYSNFWEKVQFGGGLGIGFGNDSFNASVSPSAIYQVNPMFAVGTGLNFNYSKFGDHKLTAYGASALTLFNIVPAIQLSAEFEQMRINRDFGINGSTIEDNYWNSALFLGIGYSNQNVTFGIRYDVLYDDEKSIYADALMPFVRVYF</sequence>
<organism evidence="2 3">
    <name type="scientific">Cellulophaga lytica (strain ATCC 23178 / DSM 7489 / JCM 8516 / NBRC 14961 / NCIMB 1423 / VKM B-1433 / Cy l20)</name>
    <dbReference type="NCBI Taxonomy" id="867900"/>
    <lineage>
        <taxon>Bacteria</taxon>
        <taxon>Pseudomonadati</taxon>
        <taxon>Bacteroidota</taxon>
        <taxon>Flavobacteriia</taxon>
        <taxon>Flavobacteriales</taxon>
        <taxon>Flavobacteriaceae</taxon>
        <taxon>Cellulophaga</taxon>
    </lineage>
</organism>
<dbReference type="EMBL" id="CP002534">
    <property type="protein sequence ID" value="ADY29642.1"/>
    <property type="molecule type" value="Genomic_DNA"/>
</dbReference>
<accession>F0RC08</accession>
<dbReference type="Proteomes" id="UP000007487">
    <property type="component" value="Chromosome"/>
</dbReference>
<keyword evidence="1" id="KW-0732">Signal</keyword>
<evidence type="ECO:0000256" key="1">
    <source>
        <dbReference type="SAM" id="SignalP"/>
    </source>
</evidence>
<proteinExistence type="predicted"/>
<feature type="chain" id="PRO_5003257544" description="Alpha-ketoglutarate decarboxylase" evidence="1">
    <location>
        <begin position="23"/>
        <end position="178"/>
    </location>
</feature>
<name>F0RC08_CELLC</name>
<dbReference type="AlphaFoldDB" id="F0RC08"/>
<evidence type="ECO:0008006" key="4">
    <source>
        <dbReference type="Google" id="ProtNLM"/>
    </source>
</evidence>
<evidence type="ECO:0000313" key="2">
    <source>
        <dbReference type="EMBL" id="ADY29642.1"/>
    </source>
</evidence>
<dbReference type="OrthoDB" id="1160493at2"/>
<dbReference type="HOGENOM" id="CLU_125390_0_0_10"/>
<dbReference type="RefSeq" id="WP_013621387.1">
    <property type="nucleotide sequence ID" value="NC_015167.1"/>
</dbReference>
<reference evidence="2 3" key="1">
    <citation type="journal article" date="2011" name="Stand. Genomic Sci.">
        <title>Complete genome sequence of Cellulophaga lytica type strain (LIM- 21).</title>
        <authorList>
            <person name="Pati A."/>
            <person name="Abt B."/>
            <person name="Teshima H."/>
            <person name="Nolan M."/>
            <person name="Lapidus A."/>
            <person name="Lucas S."/>
            <person name="Hammon N."/>
            <person name="Deshpande S."/>
            <person name="Cheng J.F."/>
            <person name="Tapia R."/>
            <person name="Han C."/>
            <person name="Goodwin L."/>
            <person name="Pitluck S."/>
            <person name="Liolios K."/>
            <person name="Pagani I."/>
            <person name="Mavromatis K."/>
            <person name="Ovchinikova G."/>
            <person name="Chen A."/>
            <person name="Palaniappan K."/>
            <person name="Land M."/>
            <person name="Hauser L."/>
            <person name="Jeffries C.D."/>
            <person name="Detter J.C."/>
            <person name="Brambilla E.M."/>
            <person name="Kannan K.P."/>
            <person name="Rohde M."/>
            <person name="Spring S."/>
            <person name="Goker M."/>
            <person name="Woyke T."/>
            <person name="Bristow J."/>
            <person name="Eisen J.A."/>
            <person name="Markowitz V."/>
            <person name="Hugenholtz P."/>
            <person name="Kyrpides N.C."/>
            <person name="Klenk H.P."/>
            <person name="Ivanova N."/>
        </authorList>
    </citation>
    <scope>NUCLEOTIDE SEQUENCE [LARGE SCALE GENOMIC DNA]</scope>
    <source>
        <strain evidence="3">ATCC 23178 / DSM 7489 / JCM 8516 / NBRC 14961 / NCIMB 1423 / VKM B-1433 / Cy l20</strain>
    </source>
</reference>